<feature type="region of interest" description="Disordered" evidence="7">
    <location>
        <begin position="552"/>
        <end position="683"/>
    </location>
</feature>
<keyword evidence="4" id="KW-0804">Transcription</keyword>
<evidence type="ECO:0000256" key="5">
    <source>
        <dbReference type="ARBA" id="ARBA00023242"/>
    </source>
</evidence>
<accession>A0A225VF21</accession>
<feature type="compositionally biased region" description="Basic and acidic residues" evidence="7">
    <location>
        <begin position="906"/>
        <end position="921"/>
    </location>
</feature>
<feature type="compositionally biased region" description="Acidic residues" evidence="7">
    <location>
        <begin position="619"/>
        <end position="648"/>
    </location>
</feature>
<feature type="compositionally biased region" description="Low complexity" evidence="7">
    <location>
        <begin position="756"/>
        <end position="765"/>
    </location>
</feature>
<feature type="region of interest" description="Disordered" evidence="7">
    <location>
        <begin position="710"/>
        <end position="879"/>
    </location>
</feature>
<keyword evidence="2 6" id="KW-0853">WD repeat</keyword>
<evidence type="ECO:0000256" key="4">
    <source>
        <dbReference type="ARBA" id="ARBA00023163"/>
    </source>
</evidence>
<dbReference type="SMART" id="SM00320">
    <property type="entry name" value="WD40"/>
    <property type="match status" value="4"/>
</dbReference>
<feature type="compositionally biased region" description="Basic residues" evidence="7">
    <location>
        <begin position="599"/>
        <end position="614"/>
    </location>
</feature>
<dbReference type="OrthoDB" id="4703at2759"/>
<evidence type="ECO:0000256" key="7">
    <source>
        <dbReference type="SAM" id="MobiDB-lite"/>
    </source>
</evidence>
<feature type="compositionally biased region" description="Polar residues" evidence="7">
    <location>
        <begin position="718"/>
        <end position="730"/>
    </location>
</feature>
<dbReference type="InterPro" id="IPR015943">
    <property type="entry name" value="WD40/YVTN_repeat-like_dom_sf"/>
</dbReference>
<feature type="compositionally biased region" description="Basic and acidic residues" evidence="7">
    <location>
        <begin position="956"/>
        <end position="973"/>
    </location>
</feature>
<dbReference type="PROSITE" id="PS00678">
    <property type="entry name" value="WD_REPEATS_1"/>
    <property type="match status" value="1"/>
</dbReference>
<reference evidence="9" key="1">
    <citation type="submission" date="2017-03" db="EMBL/GenBank/DDBJ databases">
        <title>Phytopthora megakarya and P. palmivora, two closely related causual agents of cacao black pod achieved similar genome size and gene model numbers by different mechanisms.</title>
        <authorList>
            <person name="Ali S."/>
            <person name="Shao J."/>
            <person name="Larry D.J."/>
            <person name="Kronmiller B."/>
            <person name="Shen D."/>
            <person name="Strem M.D."/>
            <person name="Melnick R.L."/>
            <person name="Guiltinan M.J."/>
            <person name="Tyler B.M."/>
            <person name="Meinhardt L.W."/>
            <person name="Bailey B.A."/>
        </authorList>
    </citation>
    <scope>NUCLEOTIDE SEQUENCE [LARGE SCALE GENOMIC DNA]</scope>
    <source>
        <strain evidence="9">zdho120</strain>
    </source>
</reference>
<dbReference type="InterPro" id="IPR052416">
    <property type="entry name" value="GTF3C_component"/>
</dbReference>
<dbReference type="EMBL" id="NBNE01005736">
    <property type="protein sequence ID" value="OWZ03090.1"/>
    <property type="molecule type" value="Genomic_DNA"/>
</dbReference>
<sequence length="1159" mass="126437">MALNVGGPVWAMDWLPSKPAANAASVAAALTQKKPKKPRRAAGARKKAQKQPLKGKENNQVEGVDGETNAASTGMEDGKVVKATPPDHFYDVPESARNLIQIWAVPVQQKDAGTDMKKGKAVKKVVKPRMVYAVDHENGVAWDLQWCPLVKKFPKTDRREHVLGILAVCFGDGSMRVFEIPKIPEERLQLIPSKNDCLVEKNIPIVVASLPRIMQLSVQWSPHHWHLLLTGGSDGSVSLWNIKSTVCESSTLESERTEPEPIEPQRRFQDADTVGKQEAFDWGCGWVAIRAVAWSPFDDYLFATTGNDSVFKVWDVREPRVCIRSHRIRSTWGLALQWMDQTSIQISGDQGSVYMYDILTGSYQKLHFHPQIDSPVWDLQFARRGALPLLVSSCTSGSIRAAPAKKMYRAPQNCVEICRISGKKDSSITDPFKSMTVSFEKHTIFGSAESASLNTREFCERDAALHRLRLSSSTPGDYPCFMAAGGHAGLVILLEMQDMFDTLIPSFFLQPIKKIGRPRKILAPANGHLQTKNVSNKVPGATVNGGRKARTFGTPANGHLQTKNVSNKAAGGVPGATVNGGRKARTFGSLATGNVIPPNKKKSLGKSKRVKPQKKSFIQEDEEVEMDDSVEEEEPEFEDDEEDEDESDLSLVVEDTSDDDRVSASDNDIEEEPATTNENPEEARMMKEYQLDLSEEDAILLAIQMSEFDNAPPAAGSETCTEVPNSTTDPNFPKEKQKKVTRGKGYTASKPKVKVIKTISKVSSTPKSGKVKKRARSIKTTGKTNTAEVNGGVEGFDAKKPSVEQMNSSAVRASTAPTTKSTSTAIAAPTTKSTTTDPEGATVAPKAKSVQPKKTRSRKSTTTKTKTKKGSPVPQEVVNQDMALHAFEYQMGMSEKDAIKEAIRLSEMGDKCRPLRVKQSDSSESIGVPTPTQPKQVPGTPRTKGASQKKQKKVKVPKDKHEEGDAAHEDDSQQQRQQTPRRLQFSPLNGSEIGDHADVPTANIAGDTSAQLKSDVAKSPRKQQSPNAQPLKKSPAKSECEEKKPPTKATKGAAKSKKTIEVKQPSSQSAAAALTTTEGKKPVKRVRSTSAAETPATPKGKTPAKRARSTGTKNAGPPKKRKKTATSPRGGRRNGTDQSDFMSEEDAILLALKMSEIEY</sequence>
<feature type="compositionally biased region" description="Basic residues" evidence="7">
    <location>
        <begin position="33"/>
        <end position="49"/>
    </location>
</feature>
<dbReference type="SUPFAM" id="SSF50978">
    <property type="entry name" value="WD40 repeat-like"/>
    <property type="match status" value="1"/>
</dbReference>
<name>A0A225VF21_9STRA</name>
<dbReference type="PANTHER" id="PTHR15052">
    <property type="entry name" value="RNA POLYMERASE III TRANSCRIPTION INITIATION FACTOR COMPLEX SUBUNIT"/>
    <property type="match status" value="1"/>
</dbReference>
<comment type="caution">
    <text evidence="8">The sequence shown here is derived from an EMBL/GenBank/DDBJ whole genome shotgun (WGS) entry which is preliminary data.</text>
</comment>
<evidence type="ECO:0000256" key="2">
    <source>
        <dbReference type="ARBA" id="ARBA00022574"/>
    </source>
</evidence>
<dbReference type="PANTHER" id="PTHR15052:SF2">
    <property type="entry name" value="GENERAL TRANSCRIPTION FACTOR 3C POLYPEPTIDE 2"/>
    <property type="match status" value="1"/>
</dbReference>
<feature type="region of interest" description="Disordered" evidence="7">
    <location>
        <begin position="26"/>
        <end position="82"/>
    </location>
</feature>
<feature type="compositionally biased region" description="Basic and acidic residues" evidence="7">
    <location>
        <begin position="1036"/>
        <end position="1045"/>
    </location>
</feature>
<dbReference type="Gene3D" id="2.130.10.10">
    <property type="entry name" value="YVTN repeat-like/Quinoprotein amine dehydrogenase"/>
    <property type="match status" value="1"/>
</dbReference>
<feature type="repeat" description="WD" evidence="6">
    <location>
        <begin position="217"/>
        <end position="250"/>
    </location>
</feature>
<dbReference type="Proteomes" id="UP000198211">
    <property type="component" value="Unassembled WGS sequence"/>
</dbReference>
<keyword evidence="9" id="KW-1185">Reference proteome</keyword>
<proteinExistence type="predicted"/>
<dbReference type="STRING" id="4795.A0A225VF21"/>
<evidence type="ECO:0000313" key="8">
    <source>
        <dbReference type="EMBL" id="OWZ03090.1"/>
    </source>
</evidence>
<dbReference type="InterPro" id="IPR001680">
    <property type="entry name" value="WD40_rpt"/>
</dbReference>
<dbReference type="AlphaFoldDB" id="A0A225VF21"/>
<dbReference type="GO" id="GO:0006383">
    <property type="term" value="P:transcription by RNA polymerase III"/>
    <property type="evidence" value="ECO:0007669"/>
    <property type="project" value="TreeGrafter"/>
</dbReference>
<dbReference type="GO" id="GO:0005634">
    <property type="term" value="C:nucleus"/>
    <property type="evidence" value="ECO:0007669"/>
    <property type="project" value="UniProtKB-SubCell"/>
</dbReference>
<keyword evidence="5" id="KW-0539">Nucleus</keyword>
<keyword evidence="3" id="KW-0677">Repeat</keyword>
<feature type="compositionally biased region" description="Low complexity" evidence="7">
    <location>
        <begin position="813"/>
        <end position="836"/>
    </location>
</feature>
<feature type="compositionally biased region" description="Basic residues" evidence="7">
    <location>
        <begin position="851"/>
        <end position="869"/>
    </location>
</feature>
<evidence type="ECO:0000256" key="3">
    <source>
        <dbReference type="ARBA" id="ARBA00022737"/>
    </source>
</evidence>
<dbReference type="PROSITE" id="PS50082">
    <property type="entry name" value="WD_REPEATS_2"/>
    <property type="match status" value="1"/>
</dbReference>
<feature type="compositionally biased region" description="Low complexity" evidence="7">
    <location>
        <begin position="974"/>
        <end position="984"/>
    </location>
</feature>
<comment type="subcellular location">
    <subcellularLocation>
        <location evidence="1">Nucleus</location>
    </subcellularLocation>
</comment>
<gene>
    <name evidence="8" type="ORF">PHMEG_00025243</name>
</gene>
<dbReference type="InterPro" id="IPR036322">
    <property type="entry name" value="WD40_repeat_dom_sf"/>
</dbReference>
<evidence type="ECO:0000313" key="9">
    <source>
        <dbReference type="Proteomes" id="UP000198211"/>
    </source>
</evidence>
<feature type="compositionally biased region" description="Low complexity" evidence="7">
    <location>
        <begin position="1066"/>
        <end position="1077"/>
    </location>
</feature>
<dbReference type="GO" id="GO:0000127">
    <property type="term" value="C:transcription factor TFIIIC complex"/>
    <property type="evidence" value="ECO:0007669"/>
    <property type="project" value="TreeGrafter"/>
</dbReference>
<feature type="region of interest" description="Disordered" evidence="7">
    <location>
        <begin position="906"/>
        <end position="1144"/>
    </location>
</feature>
<protein>
    <submittedName>
        <fullName evidence="8">Uncharacterized protein</fullName>
    </submittedName>
</protein>
<evidence type="ECO:0000256" key="1">
    <source>
        <dbReference type="ARBA" id="ARBA00004123"/>
    </source>
</evidence>
<evidence type="ECO:0000256" key="6">
    <source>
        <dbReference type="PROSITE-ProRule" id="PRU00221"/>
    </source>
</evidence>
<feature type="compositionally biased region" description="Polar residues" evidence="7">
    <location>
        <begin position="778"/>
        <end position="788"/>
    </location>
</feature>
<organism evidence="8 9">
    <name type="scientific">Phytophthora megakarya</name>
    <dbReference type="NCBI Taxonomy" id="4795"/>
    <lineage>
        <taxon>Eukaryota</taxon>
        <taxon>Sar</taxon>
        <taxon>Stramenopiles</taxon>
        <taxon>Oomycota</taxon>
        <taxon>Peronosporomycetes</taxon>
        <taxon>Peronosporales</taxon>
        <taxon>Peronosporaceae</taxon>
        <taxon>Phytophthora</taxon>
    </lineage>
</organism>
<dbReference type="InterPro" id="IPR019775">
    <property type="entry name" value="WD40_repeat_CS"/>
</dbReference>